<organism evidence="2 3">
    <name type="scientific">Lupinus luteus</name>
    <name type="common">European yellow lupine</name>
    <dbReference type="NCBI Taxonomy" id="3873"/>
    <lineage>
        <taxon>Eukaryota</taxon>
        <taxon>Viridiplantae</taxon>
        <taxon>Streptophyta</taxon>
        <taxon>Embryophyta</taxon>
        <taxon>Tracheophyta</taxon>
        <taxon>Spermatophyta</taxon>
        <taxon>Magnoliopsida</taxon>
        <taxon>eudicotyledons</taxon>
        <taxon>Gunneridae</taxon>
        <taxon>Pentapetalae</taxon>
        <taxon>rosids</taxon>
        <taxon>fabids</taxon>
        <taxon>Fabales</taxon>
        <taxon>Fabaceae</taxon>
        <taxon>Papilionoideae</taxon>
        <taxon>50 kb inversion clade</taxon>
        <taxon>genistoids sensu lato</taxon>
        <taxon>core genistoids</taxon>
        <taxon>Genisteae</taxon>
        <taxon>Lupinus</taxon>
    </lineage>
</organism>
<dbReference type="EMBL" id="CAXHTB010000022">
    <property type="protein sequence ID" value="CAL0329825.1"/>
    <property type="molecule type" value="Genomic_DNA"/>
</dbReference>
<comment type="caution">
    <text evidence="2">The sequence shown here is derived from an EMBL/GenBank/DDBJ whole genome shotgun (WGS) entry which is preliminary data.</text>
</comment>
<dbReference type="Proteomes" id="UP001497480">
    <property type="component" value="Unassembled WGS sequence"/>
</dbReference>
<sequence>MHYMEDPYLGRTHKPENFLQRFLELTMENHRQTYASLRNLETKVGVITSYLSEIETRQPEEPPTTPIKIEKQPSTHKVKKQKKVKVGSYALST</sequence>
<feature type="compositionally biased region" description="Basic residues" evidence="1">
    <location>
        <begin position="74"/>
        <end position="85"/>
    </location>
</feature>
<evidence type="ECO:0000313" key="2">
    <source>
        <dbReference type="EMBL" id="CAL0329825.1"/>
    </source>
</evidence>
<gene>
    <name evidence="2" type="ORF">LLUT_LOCUS30885</name>
</gene>
<reference evidence="2 3" key="1">
    <citation type="submission" date="2024-03" db="EMBL/GenBank/DDBJ databases">
        <authorList>
            <person name="Martinez-Hernandez J."/>
        </authorList>
    </citation>
    <scope>NUCLEOTIDE SEQUENCE [LARGE SCALE GENOMIC DNA]</scope>
</reference>
<evidence type="ECO:0000256" key="1">
    <source>
        <dbReference type="SAM" id="MobiDB-lite"/>
    </source>
</evidence>
<keyword evidence="3" id="KW-1185">Reference proteome</keyword>
<feature type="region of interest" description="Disordered" evidence="1">
    <location>
        <begin position="55"/>
        <end position="93"/>
    </location>
</feature>
<dbReference type="AlphaFoldDB" id="A0AAV1Y7C6"/>
<accession>A0AAV1Y7C6</accession>
<name>A0AAV1Y7C6_LUPLU</name>
<proteinExistence type="predicted"/>
<protein>
    <submittedName>
        <fullName evidence="2">Uncharacterized protein</fullName>
    </submittedName>
</protein>
<evidence type="ECO:0000313" key="3">
    <source>
        <dbReference type="Proteomes" id="UP001497480"/>
    </source>
</evidence>